<name>A0ACB6ZKE9_THEGA</name>
<organism evidence="1 2">
    <name type="scientific">Thelephora ganbajun</name>
    <name type="common">Ganba fungus</name>
    <dbReference type="NCBI Taxonomy" id="370292"/>
    <lineage>
        <taxon>Eukaryota</taxon>
        <taxon>Fungi</taxon>
        <taxon>Dikarya</taxon>
        <taxon>Basidiomycota</taxon>
        <taxon>Agaricomycotina</taxon>
        <taxon>Agaricomycetes</taxon>
        <taxon>Thelephorales</taxon>
        <taxon>Thelephoraceae</taxon>
        <taxon>Thelephora</taxon>
    </lineage>
</organism>
<comment type="caution">
    <text evidence="1">The sequence shown here is derived from an EMBL/GenBank/DDBJ whole genome shotgun (WGS) entry which is preliminary data.</text>
</comment>
<protein>
    <submittedName>
        <fullName evidence="1">Acyl-CoA dehydrogenase/oxidase C-terminal</fullName>
    </submittedName>
</protein>
<proteinExistence type="predicted"/>
<reference evidence="1" key="2">
    <citation type="journal article" date="2020" name="Nat. Commun.">
        <title>Large-scale genome sequencing of mycorrhizal fungi provides insights into the early evolution of symbiotic traits.</title>
        <authorList>
            <person name="Miyauchi S."/>
            <person name="Kiss E."/>
            <person name="Kuo A."/>
            <person name="Drula E."/>
            <person name="Kohler A."/>
            <person name="Sanchez-Garcia M."/>
            <person name="Morin E."/>
            <person name="Andreopoulos B."/>
            <person name="Barry K.W."/>
            <person name="Bonito G."/>
            <person name="Buee M."/>
            <person name="Carver A."/>
            <person name="Chen C."/>
            <person name="Cichocki N."/>
            <person name="Clum A."/>
            <person name="Culley D."/>
            <person name="Crous P.W."/>
            <person name="Fauchery L."/>
            <person name="Girlanda M."/>
            <person name="Hayes R.D."/>
            <person name="Keri Z."/>
            <person name="LaButti K."/>
            <person name="Lipzen A."/>
            <person name="Lombard V."/>
            <person name="Magnuson J."/>
            <person name="Maillard F."/>
            <person name="Murat C."/>
            <person name="Nolan M."/>
            <person name="Ohm R.A."/>
            <person name="Pangilinan J."/>
            <person name="Pereira M.F."/>
            <person name="Perotto S."/>
            <person name="Peter M."/>
            <person name="Pfister S."/>
            <person name="Riley R."/>
            <person name="Sitrit Y."/>
            <person name="Stielow J.B."/>
            <person name="Szollosi G."/>
            <person name="Zifcakova L."/>
            <person name="Stursova M."/>
            <person name="Spatafora J.W."/>
            <person name="Tedersoo L."/>
            <person name="Vaario L.M."/>
            <person name="Yamada A."/>
            <person name="Yan M."/>
            <person name="Wang P."/>
            <person name="Xu J."/>
            <person name="Bruns T."/>
            <person name="Baldrian P."/>
            <person name="Vilgalys R."/>
            <person name="Dunand C."/>
            <person name="Henrissat B."/>
            <person name="Grigoriev I.V."/>
            <person name="Hibbett D."/>
            <person name="Nagy L.G."/>
            <person name="Martin F.M."/>
        </authorList>
    </citation>
    <scope>NUCLEOTIDE SEQUENCE</scope>
    <source>
        <strain evidence="1">P2</strain>
    </source>
</reference>
<keyword evidence="2" id="KW-1185">Reference proteome</keyword>
<evidence type="ECO:0000313" key="1">
    <source>
        <dbReference type="EMBL" id="KAF9649923.1"/>
    </source>
</evidence>
<dbReference type="Proteomes" id="UP000886501">
    <property type="component" value="Unassembled WGS sequence"/>
</dbReference>
<sequence length="586" mass="64675">MKVEEGFRQTPPVEGHPFLDDPILPALLHRLCPSEYFGKIQSDLVNLGMQVIPQLREVAESATPPHLVQYNQWGQRIDKLVISESWRQLKAISQKEGIIGIFYERESGDFSRVHGFMKILMMAGDAQVVFCPLSMTDGCARVLELHGTPALRENVFWRLISRDPDSAFTAGQWMTERPGGSDISQTETTATNIDSDNYLLDGFKWFSSATDSDVSLALARTGDPSRGSRSLSLFLIPLDPSLYPNTTNPRTQSARNGILINRLKDKFGTHILPTAELSLQGTYAKLVGGLNQGVKTISSVLNITRVHSGVGSVGYVRKALSLATSYASVRRIGPERTLLRDIPLHLNELAKLTVTYKALTHFAFEVVGLLGKVECKTADKSVRHRLRVLTPVMKAFCAEKGVQATIECMTALGGEGYMEENGIGRLVRDGIVEKIWEGTTTVLSLDMVRAFQTRGTAEAFSQWVRNIVSCARVTLQGQLKGVDEILTSALDTIVKSLSSPSPSSPRPALFLLGHIASSTAMLEHTTWSLSHRNTIEHEVDLDTLIRWVKHSGLAAAQKELSTVTAFDHKCNERLVYRHGVEVKGKL</sequence>
<reference evidence="1" key="1">
    <citation type="submission" date="2019-10" db="EMBL/GenBank/DDBJ databases">
        <authorList>
            <consortium name="DOE Joint Genome Institute"/>
            <person name="Kuo A."/>
            <person name="Miyauchi S."/>
            <person name="Kiss E."/>
            <person name="Drula E."/>
            <person name="Kohler A."/>
            <person name="Sanchez-Garcia M."/>
            <person name="Andreopoulos B."/>
            <person name="Barry K.W."/>
            <person name="Bonito G."/>
            <person name="Buee M."/>
            <person name="Carver A."/>
            <person name="Chen C."/>
            <person name="Cichocki N."/>
            <person name="Clum A."/>
            <person name="Culley D."/>
            <person name="Crous P.W."/>
            <person name="Fauchery L."/>
            <person name="Girlanda M."/>
            <person name="Hayes R."/>
            <person name="Keri Z."/>
            <person name="Labutti K."/>
            <person name="Lipzen A."/>
            <person name="Lombard V."/>
            <person name="Magnuson J."/>
            <person name="Maillard F."/>
            <person name="Morin E."/>
            <person name="Murat C."/>
            <person name="Nolan M."/>
            <person name="Ohm R."/>
            <person name="Pangilinan J."/>
            <person name="Pereira M."/>
            <person name="Perotto S."/>
            <person name="Peter M."/>
            <person name="Riley R."/>
            <person name="Sitrit Y."/>
            <person name="Stielow B."/>
            <person name="Szollosi G."/>
            <person name="Zifcakova L."/>
            <person name="Stursova M."/>
            <person name="Spatafora J.W."/>
            <person name="Tedersoo L."/>
            <person name="Vaario L.-M."/>
            <person name="Yamada A."/>
            <person name="Yan M."/>
            <person name="Wang P."/>
            <person name="Xu J."/>
            <person name="Bruns T."/>
            <person name="Baldrian P."/>
            <person name="Vilgalys R."/>
            <person name="Henrissat B."/>
            <person name="Grigoriev I.V."/>
            <person name="Hibbett D."/>
            <person name="Nagy L.G."/>
            <person name="Martin F.M."/>
        </authorList>
    </citation>
    <scope>NUCLEOTIDE SEQUENCE</scope>
    <source>
        <strain evidence="1">P2</strain>
    </source>
</reference>
<dbReference type="EMBL" id="MU117991">
    <property type="protein sequence ID" value="KAF9649923.1"/>
    <property type="molecule type" value="Genomic_DNA"/>
</dbReference>
<evidence type="ECO:0000313" key="2">
    <source>
        <dbReference type="Proteomes" id="UP000886501"/>
    </source>
</evidence>
<gene>
    <name evidence="1" type="ORF">BDM02DRAFT_3260062</name>
</gene>
<accession>A0ACB6ZKE9</accession>